<protein>
    <submittedName>
        <fullName evidence="1">Uncharacterized protein</fullName>
    </submittedName>
</protein>
<dbReference type="OrthoDB" id="3187773at2759"/>
<feature type="non-terminal residue" evidence="1">
    <location>
        <position position="1"/>
    </location>
</feature>
<gene>
    <name evidence="1" type="ORF">CY34DRAFT_78172</name>
</gene>
<dbReference type="EMBL" id="KN835175">
    <property type="protein sequence ID" value="KIK45312.1"/>
    <property type="molecule type" value="Genomic_DNA"/>
</dbReference>
<dbReference type="HOGENOM" id="CLU_006344_16_2_1"/>
<accession>A0A0D0BGR5</accession>
<keyword evidence="2" id="KW-1185">Reference proteome</keyword>
<proteinExistence type="predicted"/>
<dbReference type="InParanoid" id="A0A0D0BGR5"/>
<reference evidence="2" key="2">
    <citation type="submission" date="2015-01" db="EMBL/GenBank/DDBJ databases">
        <title>Evolutionary Origins and Diversification of the Mycorrhizal Mutualists.</title>
        <authorList>
            <consortium name="DOE Joint Genome Institute"/>
            <consortium name="Mycorrhizal Genomics Consortium"/>
            <person name="Kohler A."/>
            <person name="Kuo A."/>
            <person name="Nagy L.G."/>
            <person name="Floudas D."/>
            <person name="Copeland A."/>
            <person name="Barry K.W."/>
            <person name="Cichocki N."/>
            <person name="Veneault-Fourrey C."/>
            <person name="LaButti K."/>
            <person name="Lindquist E.A."/>
            <person name="Lipzen A."/>
            <person name="Lundell T."/>
            <person name="Morin E."/>
            <person name="Murat C."/>
            <person name="Riley R."/>
            <person name="Ohm R."/>
            <person name="Sun H."/>
            <person name="Tunlid A."/>
            <person name="Henrissat B."/>
            <person name="Grigoriev I.V."/>
            <person name="Hibbett D.S."/>
            <person name="Martin F."/>
        </authorList>
    </citation>
    <scope>NUCLEOTIDE SEQUENCE [LARGE SCALE GENOMIC DNA]</scope>
    <source>
        <strain evidence="2">UH-Slu-Lm8-n1</strain>
    </source>
</reference>
<evidence type="ECO:0000313" key="1">
    <source>
        <dbReference type="EMBL" id="KIK45312.1"/>
    </source>
</evidence>
<evidence type="ECO:0000313" key="2">
    <source>
        <dbReference type="Proteomes" id="UP000054485"/>
    </source>
</evidence>
<name>A0A0D0BGR5_9AGAM</name>
<organism evidence="1 2">
    <name type="scientific">Suillus luteus UH-Slu-Lm8-n1</name>
    <dbReference type="NCBI Taxonomy" id="930992"/>
    <lineage>
        <taxon>Eukaryota</taxon>
        <taxon>Fungi</taxon>
        <taxon>Dikarya</taxon>
        <taxon>Basidiomycota</taxon>
        <taxon>Agaricomycotina</taxon>
        <taxon>Agaricomycetes</taxon>
        <taxon>Agaricomycetidae</taxon>
        <taxon>Boletales</taxon>
        <taxon>Suillineae</taxon>
        <taxon>Suillaceae</taxon>
        <taxon>Suillus</taxon>
    </lineage>
</organism>
<dbReference type="Proteomes" id="UP000054485">
    <property type="component" value="Unassembled WGS sequence"/>
</dbReference>
<dbReference type="AlphaFoldDB" id="A0A0D0BGR5"/>
<sequence>TRMWTVRPAHHANHSLHISIIHIDLIYRAAHLIPVYGGRFISYDLKYYQSYDTFQAYYMNKYADHHTFDIAF</sequence>
<dbReference type="STRING" id="930992.A0A0D0BGR5"/>
<reference evidence="1 2" key="1">
    <citation type="submission" date="2014-04" db="EMBL/GenBank/DDBJ databases">
        <authorList>
            <consortium name="DOE Joint Genome Institute"/>
            <person name="Kuo A."/>
            <person name="Ruytinx J."/>
            <person name="Rineau F."/>
            <person name="Colpaert J."/>
            <person name="Kohler A."/>
            <person name="Nagy L.G."/>
            <person name="Floudas D."/>
            <person name="Copeland A."/>
            <person name="Barry K.W."/>
            <person name="Cichocki N."/>
            <person name="Veneault-Fourrey C."/>
            <person name="LaButti K."/>
            <person name="Lindquist E.A."/>
            <person name="Lipzen A."/>
            <person name="Lundell T."/>
            <person name="Morin E."/>
            <person name="Murat C."/>
            <person name="Sun H."/>
            <person name="Tunlid A."/>
            <person name="Henrissat B."/>
            <person name="Grigoriev I.V."/>
            <person name="Hibbett D.S."/>
            <person name="Martin F."/>
            <person name="Nordberg H.P."/>
            <person name="Cantor M.N."/>
            <person name="Hua S.X."/>
        </authorList>
    </citation>
    <scope>NUCLEOTIDE SEQUENCE [LARGE SCALE GENOMIC DNA]</scope>
    <source>
        <strain evidence="1 2">UH-Slu-Lm8-n1</strain>
    </source>
</reference>